<dbReference type="OrthoDB" id="4503001at2759"/>
<sequence>MEYNHEWLWTESSCAKHISSNDLLKCIYDIYGKASLCFVYLSDIGPDQDWKKSVWFTQTHTLPELVASKKIVFFRRNWTKVGSKDDLCEELSRLTFIDKTVLKDPGKVQSCSVAKRMSWASERHPPVNGHREPVTEECAYCLIGIFRVSKSFVPRYGVGLAEAMLQLQHEIMREYPKDLSIFEWKHTDPSEPLTNDVLAGSPFQFRDCANVTTLDDGSEIKGVTDRQDEFYIDAQFIPESGLRIGWALNCWHDHPYSPTGNTLIYLTKEPPESHKSTKTPNLPGVKCHRTNISNVSCIDREDLRKTLKVKGRIHILKDGACHFEQDETSARLYGLVQNALSLRG</sequence>
<reference evidence="1 2" key="1">
    <citation type="journal article" date="2016" name="Genome Biol. Evol.">
        <title>Draft genome sequence of an aflatoxigenic Aspergillus species, A. bombycis.</title>
        <authorList>
            <person name="Moore G.G."/>
            <person name="Mack B.M."/>
            <person name="Beltz S.B."/>
            <person name="Gilbert M.K."/>
        </authorList>
    </citation>
    <scope>NUCLEOTIDE SEQUENCE [LARGE SCALE GENOMIC DNA]</scope>
    <source>
        <strain evidence="2">NRRL 26010</strain>
    </source>
</reference>
<dbReference type="RefSeq" id="XP_022391516.1">
    <property type="nucleotide sequence ID" value="XM_022530432.1"/>
</dbReference>
<gene>
    <name evidence="1" type="ORF">ABOM_003302</name>
</gene>
<comment type="caution">
    <text evidence="1">The sequence shown here is derived from an EMBL/GenBank/DDBJ whole genome shotgun (WGS) entry which is preliminary data.</text>
</comment>
<dbReference type="PANTHER" id="PTHR10622:SF12">
    <property type="entry name" value="HET DOMAIN-CONTAINING PROTEIN"/>
    <property type="match status" value="1"/>
</dbReference>
<dbReference type="STRING" id="109264.A0A1F8A8P3"/>
<name>A0A1F8A8P3_9EURO</name>
<proteinExistence type="predicted"/>
<protein>
    <submittedName>
        <fullName evidence="1">Uncharacterized protein</fullName>
    </submittedName>
</protein>
<accession>A0A1F8A8P3</accession>
<dbReference type="PANTHER" id="PTHR10622">
    <property type="entry name" value="HET DOMAIN-CONTAINING PROTEIN"/>
    <property type="match status" value="1"/>
</dbReference>
<keyword evidence="2" id="KW-1185">Reference proteome</keyword>
<dbReference type="Proteomes" id="UP000179179">
    <property type="component" value="Unassembled WGS sequence"/>
</dbReference>
<dbReference type="EMBL" id="LYCR01000020">
    <property type="protein sequence ID" value="OGM47799.1"/>
    <property type="molecule type" value="Genomic_DNA"/>
</dbReference>
<dbReference type="GeneID" id="34446692"/>
<dbReference type="AlphaFoldDB" id="A0A1F8A8P3"/>
<organism evidence="1 2">
    <name type="scientific">Aspergillus bombycis</name>
    <dbReference type="NCBI Taxonomy" id="109264"/>
    <lineage>
        <taxon>Eukaryota</taxon>
        <taxon>Fungi</taxon>
        <taxon>Dikarya</taxon>
        <taxon>Ascomycota</taxon>
        <taxon>Pezizomycotina</taxon>
        <taxon>Eurotiomycetes</taxon>
        <taxon>Eurotiomycetidae</taxon>
        <taxon>Eurotiales</taxon>
        <taxon>Aspergillaceae</taxon>
        <taxon>Aspergillus</taxon>
    </lineage>
</organism>
<evidence type="ECO:0000313" key="2">
    <source>
        <dbReference type="Proteomes" id="UP000179179"/>
    </source>
</evidence>
<evidence type="ECO:0000313" key="1">
    <source>
        <dbReference type="EMBL" id="OGM47799.1"/>
    </source>
</evidence>